<dbReference type="Proteomes" id="UP000053405">
    <property type="component" value="Unassembled WGS sequence"/>
</dbReference>
<evidence type="ECO:0000256" key="1">
    <source>
        <dbReference type="SAM" id="MobiDB-lite"/>
    </source>
</evidence>
<protein>
    <recommendedName>
        <fullName evidence="5">DUF3298 domain-containing protein</fullName>
    </recommendedName>
</protein>
<dbReference type="RefSeq" id="WP_005940375.1">
    <property type="nucleotide sequence ID" value="NZ_ATVK01000012.1"/>
</dbReference>
<feature type="region of interest" description="Disordered" evidence="1">
    <location>
        <begin position="29"/>
        <end position="81"/>
    </location>
</feature>
<evidence type="ECO:0000313" key="3">
    <source>
        <dbReference type="EMBL" id="GAC57703.1"/>
    </source>
</evidence>
<dbReference type="OrthoDB" id="4371734at2"/>
<feature type="compositionally biased region" description="Low complexity" evidence="1">
    <location>
        <begin position="43"/>
        <end position="63"/>
    </location>
</feature>
<organism evidence="3 4">
    <name type="scientific">Gordonia hirsuta DSM 44140 = NBRC 16056</name>
    <dbReference type="NCBI Taxonomy" id="1121927"/>
    <lineage>
        <taxon>Bacteria</taxon>
        <taxon>Bacillati</taxon>
        <taxon>Actinomycetota</taxon>
        <taxon>Actinomycetes</taxon>
        <taxon>Mycobacteriales</taxon>
        <taxon>Gordoniaceae</taxon>
        <taxon>Gordonia</taxon>
    </lineage>
</organism>
<feature type="signal peptide" evidence="2">
    <location>
        <begin position="1"/>
        <end position="20"/>
    </location>
</feature>
<proteinExistence type="predicted"/>
<evidence type="ECO:0008006" key="5">
    <source>
        <dbReference type="Google" id="ProtNLM"/>
    </source>
</evidence>
<sequence>MSRRRAAPALLILAGVTSLALVGCTANDQASSWSPVSSGDGPSTVTTSRSVTTTSLSLAPSTTGFTAESTDRAGRAPNGSQWDFEVPQISGGDSAVRTAFNAAIDARADGLIEEARNGDSSTVTDGELTPDESSRAVVARTTLSGALITSGMTEGAAHPSTRVDTVVVEAGAGRQLDLDDLFTDPAAARETLVALARAADPTGRLAEASIAPDELAPWIALDDGLHLYVPVIHAMGDYVPVTLAWEDLATLLNSTAKILFVP</sequence>
<dbReference type="PROSITE" id="PS51257">
    <property type="entry name" value="PROKAR_LIPOPROTEIN"/>
    <property type="match status" value="1"/>
</dbReference>
<feature type="chain" id="PRO_5038740272" description="DUF3298 domain-containing protein" evidence="2">
    <location>
        <begin position="21"/>
        <end position="262"/>
    </location>
</feature>
<dbReference type="EMBL" id="BANT01000023">
    <property type="protein sequence ID" value="GAC57703.1"/>
    <property type="molecule type" value="Genomic_DNA"/>
</dbReference>
<dbReference type="AlphaFoldDB" id="L7LCD8"/>
<reference evidence="3 4" key="1">
    <citation type="submission" date="2012-12" db="EMBL/GenBank/DDBJ databases">
        <title>Whole genome shotgun sequence of Gordonia hirsuta NBRC 16056.</title>
        <authorList>
            <person name="Isaki-Nakamura S."/>
            <person name="Hosoyama A."/>
            <person name="Tsuchikane K."/>
            <person name="Katsumata H."/>
            <person name="Baba S."/>
            <person name="Yamazaki S."/>
            <person name="Fujita N."/>
        </authorList>
    </citation>
    <scope>NUCLEOTIDE SEQUENCE [LARGE SCALE GENOMIC DNA]</scope>
    <source>
        <strain evidence="3 4">NBRC 16056</strain>
    </source>
</reference>
<evidence type="ECO:0000313" key="4">
    <source>
        <dbReference type="Proteomes" id="UP000053405"/>
    </source>
</evidence>
<dbReference type="STRING" id="1121927.GOHSU_23_00490"/>
<evidence type="ECO:0000256" key="2">
    <source>
        <dbReference type="SAM" id="SignalP"/>
    </source>
</evidence>
<name>L7LCD8_9ACTN</name>
<keyword evidence="2" id="KW-0732">Signal</keyword>
<gene>
    <name evidence="3" type="ORF">GOHSU_23_00490</name>
</gene>
<comment type="caution">
    <text evidence="3">The sequence shown here is derived from an EMBL/GenBank/DDBJ whole genome shotgun (WGS) entry which is preliminary data.</text>
</comment>
<accession>L7LCD8</accession>
<dbReference type="eggNOG" id="ENOG502ZQZE">
    <property type="taxonomic scope" value="Bacteria"/>
</dbReference>
<keyword evidence="4" id="KW-1185">Reference proteome</keyword>
<feature type="compositionally biased region" description="Polar residues" evidence="1">
    <location>
        <begin position="29"/>
        <end position="41"/>
    </location>
</feature>